<organism evidence="7 8">
    <name type="scientific">Lysinibacillus louembei</name>
    <dbReference type="NCBI Taxonomy" id="1470088"/>
    <lineage>
        <taxon>Bacteria</taxon>
        <taxon>Bacillati</taxon>
        <taxon>Bacillota</taxon>
        <taxon>Bacilli</taxon>
        <taxon>Bacillales</taxon>
        <taxon>Bacillaceae</taxon>
        <taxon>Lysinibacillus</taxon>
    </lineage>
</organism>
<evidence type="ECO:0000256" key="3">
    <source>
        <dbReference type="ARBA" id="ARBA00022801"/>
    </source>
</evidence>
<dbReference type="Gene3D" id="1.20.120.450">
    <property type="entry name" value="dinb family like domain"/>
    <property type="match status" value="1"/>
</dbReference>
<keyword evidence="4 5" id="KW-0862">Zinc</keyword>
<proteinExistence type="inferred from homology"/>
<accession>A0ABZ0RWV5</accession>
<keyword evidence="3 5" id="KW-0378">Hydrolase</keyword>
<gene>
    <name evidence="7" type="ORF">R6U77_18000</name>
</gene>
<comment type="subunit">
    <text evidence="5">Homodimer.</text>
</comment>
<feature type="binding site" evidence="5">
    <location>
        <position position="160"/>
    </location>
    <ligand>
        <name>Zn(2+)</name>
        <dbReference type="ChEBI" id="CHEBI:29105"/>
    </ligand>
</feature>
<dbReference type="HAMAP" id="MF_01256">
    <property type="entry name" value="YfiT_hydrol"/>
    <property type="match status" value="1"/>
</dbReference>
<feature type="domain" description="DinB-like" evidence="6">
    <location>
        <begin position="29"/>
        <end position="164"/>
    </location>
</feature>
<feature type="binding site" evidence="5">
    <location>
        <position position="65"/>
    </location>
    <ligand>
        <name>Zn(2+)</name>
        <dbReference type="ChEBI" id="CHEBI:29105"/>
    </ligand>
</feature>
<dbReference type="Proteomes" id="UP001322664">
    <property type="component" value="Chromosome"/>
</dbReference>
<dbReference type="InterPro" id="IPR023774">
    <property type="entry name" value="Put_metal_dep_hydrolase_YfiT"/>
</dbReference>
<sequence length="172" mass="19592">MSQEQYPIGQFQCPPAITSQQITAWIEQMKALPQQLETLTASLSDKELSYRYRKNGWTIRQLVHHIADSHMNSYIRFKLALTEDEPTIKPYAEDQWAKLADSALPIAVSLACLDALHTRWAALLESLTADQLSRCFIHPDTGEIPLQQCIGLYAWHGAHHVAHIEQALQYKI</sequence>
<evidence type="ECO:0000313" key="8">
    <source>
        <dbReference type="Proteomes" id="UP001322664"/>
    </source>
</evidence>
<evidence type="ECO:0000256" key="4">
    <source>
        <dbReference type="ARBA" id="ARBA00022833"/>
    </source>
</evidence>
<dbReference type="NCBIfam" id="NF009807">
    <property type="entry name" value="PRK13291.1"/>
    <property type="match status" value="1"/>
</dbReference>
<evidence type="ECO:0000256" key="1">
    <source>
        <dbReference type="ARBA" id="ARBA00022490"/>
    </source>
</evidence>
<evidence type="ECO:0000256" key="5">
    <source>
        <dbReference type="HAMAP-Rule" id="MF_01256"/>
    </source>
</evidence>
<dbReference type="EC" id="3.-.-.-" evidence="5"/>
<feature type="binding site" evidence="5">
    <location>
        <position position="156"/>
    </location>
    <ligand>
        <name>Zn(2+)</name>
        <dbReference type="ChEBI" id="CHEBI:29105"/>
    </ligand>
</feature>
<dbReference type="InterPro" id="IPR024775">
    <property type="entry name" value="DinB-like"/>
</dbReference>
<reference evidence="7 8" key="1">
    <citation type="submission" date="2023-09" db="EMBL/GenBank/DDBJ databases">
        <authorList>
            <person name="Page C.A."/>
            <person name="Perez-Diaz I.M."/>
        </authorList>
    </citation>
    <scope>NUCLEOTIDE SEQUENCE [LARGE SCALE GENOMIC DNA]</scope>
    <source>
        <strain evidence="7 8">Ll15</strain>
    </source>
</reference>
<comment type="function">
    <text evidence="5">Possible metal-dependent hydrolase.</text>
</comment>
<keyword evidence="1 5" id="KW-0963">Cytoplasm</keyword>
<name>A0ABZ0RWV5_9BACI</name>
<dbReference type="Pfam" id="PF12867">
    <property type="entry name" value="DinB_2"/>
    <property type="match status" value="1"/>
</dbReference>
<dbReference type="InterPro" id="IPR034660">
    <property type="entry name" value="DinB/YfiT-like"/>
</dbReference>
<comment type="cofactor">
    <cofactor evidence="5">
        <name>Zn(2+)</name>
        <dbReference type="ChEBI" id="CHEBI:29105"/>
    </cofactor>
    <text evidence="5">Binds 1 zinc ion per subunit.</text>
</comment>
<dbReference type="GO" id="GO:0016787">
    <property type="term" value="F:hydrolase activity"/>
    <property type="evidence" value="ECO:0007669"/>
    <property type="project" value="UniProtKB-KW"/>
</dbReference>
<dbReference type="EMBL" id="CP137624">
    <property type="protein sequence ID" value="WPK11761.1"/>
    <property type="molecule type" value="Genomic_DNA"/>
</dbReference>
<comment type="subcellular location">
    <subcellularLocation>
        <location evidence="5">Cytoplasm</location>
    </subcellularLocation>
</comment>
<keyword evidence="8" id="KW-1185">Reference proteome</keyword>
<evidence type="ECO:0000313" key="7">
    <source>
        <dbReference type="EMBL" id="WPK11761.1"/>
    </source>
</evidence>
<evidence type="ECO:0000256" key="2">
    <source>
        <dbReference type="ARBA" id="ARBA00022723"/>
    </source>
</evidence>
<comment type="similarity">
    <text evidence="5">Belongs to the metal hydrolase YfiT family.</text>
</comment>
<keyword evidence="2 5" id="KW-0479">Metal-binding</keyword>
<dbReference type="RefSeq" id="WP_319836689.1">
    <property type="nucleotide sequence ID" value="NZ_CP137624.1"/>
</dbReference>
<dbReference type="SUPFAM" id="SSF109854">
    <property type="entry name" value="DinB/YfiT-like putative metalloenzymes"/>
    <property type="match status" value="1"/>
</dbReference>
<protein>
    <recommendedName>
        <fullName evidence="5">Putative metal-dependent hydrolase R6U77_18000</fullName>
        <ecNumber evidence="5">3.-.-.-</ecNumber>
    </recommendedName>
</protein>
<evidence type="ECO:0000259" key="6">
    <source>
        <dbReference type="Pfam" id="PF12867"/>
    </source>
</evidence>